<reference evidence="12" key="1">
    <citation type="submission" date="2016-11" db="EMBL/GenBank/DDBJ databases">
        <authorList>
            <person name="Varghese N."/>
            <person name="Submissions S."/>
        </authorList>
    </citation>
    <scope>NUCLEOTIDE SEQUENCE [LARGE SCALE GENOMIC DNA]</scope>
    <source>
        <strain evidence="12">DSM 16219</strain>
    </source>
</reference>
<dbReference type="AlphaFoldDB" id="A0A1M6LYR0"/>
<name>A0A1M6LYR0_9BACT</name>
<dbReference type="NCBIfam" id="TIGR00262">
    <property type="entry name" value="trpA"/>
    <property type="match status" value="1"/>
</dbReference>
<dbReference type="EC" id="4.2.1.20" evidence="9"/>
<keyword evidence="5 9" id="KW-0822">Tryptophan biosynthesis</keyword>
<evidence type="ECO:0000256" key="9">
    <source>
        <dbReference type="HAMAP-Rule" id="MF_00131"/>
    </source>
</evidence>
<protein>
    <recommendedName>
        <fullName evidence="9">Tryptophan synthase alpha chain</fullName>
        <ecNumber evidence="9">4.2.1.20</ecNumber>
    </recommendedName>
</protein>
<dbReference type="InterPro" id="IPR011060">
    <property type="entry name" value="RibuloseP-bd_barrel"/>
</dbReference>
<comment type="catalytic activity">
    <reaction evidence="8 9">
        <text>(1S,2R)-1-C-(indol-3-yl)glycerol 3-phosphate + L-serine = D-glyceraldehyde 3-phosphate + L-tryptophan + H2O</text>
        <dbReference type="Rhea" id="RHEA:10532"/>
        <dbReference type="ChEBI" id="CHEBI:15377"/>
        <dbReference type="ChEBI" id="CHEBI:33384"/>
        <dbReference type="ChEBI" id="CHEBI:57912"/>
        <dbReference type="ChEBI" id="CHEBI:58866"/>
        <dbReference type="ChEBI" id="CHEBI:59776"/>
        <dbReference type="EC" id="4.2.1.20"/>
    </reaction>
</comment>
<dbReference type="HAMAP" id="MF_00131">
    <property type="entry name" value="Trp_synth_alpha"/>
    <property type="match status" value="1"/>
</dbReference>
<evidence type="ECO:0000256" key="1">
    <source>
        <dbReference type="ARBA" id="ARBA00003365"/>
    </source>
</evidence>
<evidence type="ECO:0000256" key="5">
    <source>
        <dbReference type="ARBA" id="ARBA00022822"/>
    </source>
</evidence>
<dbReference type="Proteomes" id="UP000183994">
    <property type="component" value="Unassembled WGS sequence"/>
</dbReference>
<dbReference type="FunFam" id="3.20.20.70:FF:000037">
    <property type="entry name" value="Tryptophan synthase alpha chain"/>
    <property type="match status" value="1"/>
</dbReference>
<dbReference type="Gene3D" id="3.20.20.70">
    <property type="entry name" value="Aldolase class I"/>
    <property type="match status" value="1"/>
</dbReference>
<dbReference type="RefSeq" id="WP_073475721.1">
    <property type="nucleotide sequence ID" value="NZ_FQZU01000011.1"/>
</dbReference>
<dbReference type="STRING" id="1121393.SAMN02745216_02223"/>
<evidence type="ECO:0000313" key="12">
    <source>
        <dbReference type="Proteomes" id="UP000183994"/>
    </source>
</evidence>
<keyword evidence="12" id="KW-1185">Reference proteome</keyword>
<sequence>MSCIKDSFEALKAKNEKALVGFVTAGDPDFGKSVEIVKAMCEGGMDVLELGIPFSDPTADGPVIQRSSQRALSSGMSLPKVLEMVKIVRGFTQIPIVLFGYYNPIFAYGGKRFYEDALAVGADGVLIVDLPPEESAELTSLWDGDDFDFIRLVAPTTGQDRMKQIADEASGFIYLVSMTGVTGSQGLNSSKVADVIAPLKAVTDLPVCVGFGISTPDHVKAVAAVSDGVVVGSAFERLIEENLENRGLHSMVKEYTESLKAATKG</sequence>
<comment type="function">
    <text evidence="1 9">The alpha subunit is responsible for the aldol cleavage of indoleglycerol phosphate to indole and glyceraldehyde 3-phosphate.</text>
</comment>
<dbReference type="GO" id="GO:0005829">
    <property type="term" value="C:cytosol"/>
    <property type="evidence" value="ECO:0007669"/>
    <property type="project" value="TreeGrafter"/>
</dbReference>
<organism evidence="11 12">
    <name type="scientific">Desulfatibacillum alkenivorans DSM 16219</name>
    <dbReference type="NCBI Taxonomy" id="1121393"/>
    <lineage>
        <taxon>Bacteria</taxon>
        <taxon>Pseudomonadati</taxon>
        <taxon>Thermodesulfobacteriota</taxon>
        <taxon>Desulfobacteria</taxon>
        <taxon>Desulfobacterales</taxon>
        <taxon>Desulfatibacillaceae</taxon>
        <taxon>Desulfatibacillum</taxon>
    </lineage>
</organism>
<keyword evidence="6 9" id="KW-0057">Aromatic amino acid biosynthesis</keyword>
<feature type="active site" description="Proton acceptor" evidence="9">
    <location>
        <position position="49"/>
    </location>
</feature>
<feature type="active site" description="Proton acceptor" evidence="9">
    <location>
        <position position="60"/>
    </location>
</feature>
<dbReference type="InterPro" id="IPR013785">
    <property type="entry name" value="Aldolase_TIM"/>
</dbReference>
<evidence type="ECO:0000256" key="3">
    <source>
        <dbReference type="ARBA" id="ARBA00011270"/>
    </source>
</evidence>
<evidence type="ECO:0000256" key="6">
    <source>
        <dbReference type="ARBA" id="ARBA00023141"/>
    </source>
</evidence>
<evidence type="ECO:0000256" key="4">
    <source>
        <dbReference type="ARBA" id="ARBA00022605"/>
    </source>
</evidence>
<evidence type="ECO:0000256" key="2">
    <source>
        <dbReference type="ARBA" id="ARBA00004733"/>
    </source>
</evidence>
<keyword evidence="4 9" id="KW-0028">Amino-acid biosynthesis</keyword>
<proteinExistence type="inferred from homology"/>
<dbReference type="EMBL" id="FQZU01000011">
    <property type="protein sequence ID" value="SHJ76270.1"/>
    <property type="molecule type" value="Genomic_DNA"/>
</dbReference>
<keyword evidence="7 9" id="KW-0456">Lyase</keyword>
<dbReference type="PANTHER" id="PTHR43406">
    <property type="entry name" value="TRYPTOPHAN SYNTHASE, ALPHA CHAIN"/>
    <property type="match status" value="1"/>
</dbReference>
<dbReference type="PANTHER" id="PTHR43406:SF1">
    <property type="entry name" value="TRYPTOPHAN SYNTHASE ALPHA CHAIN, CHLOROPLASTIC"/>
    <property type="match status" value="1"/>
</dbReference>
<evidence type="ECO:0000313" key="11">
    <source>
        <dbReference type="EMBL" id="SHJ76270.1"/>
    </source>
</evidence>
<dbReference type="CDD" id="cd04724">
    <property type="entry name" value="Tryptophan_synthase_alpha"/>
    <property type="match status" value="1"/>
</dbReference>
<dbReference type="InterPro" id="IPR002028">
    <property type="entry name" value="Trp_synthase_suA"/>
</dbReference>
<dbReference type="OrthoDB" id="9804578at2"/>
<evidence type="ECO:0000256" key="10">
    <source>
        <dbReference type="RuleBase" id="RU003662"/>
    </source>
</evidence>
<gene>
    <name evidence="9" type="primary">trpA</name>
    <name evidence="11" type="ORF">SAMN02745216_02223</name>
</gene>
<comment type="similarity">
    <text evidence="9 10">Belongs to the TrpA family.</text>
</comment>
<comment type="subunit">
    <text evidence="3 9">Tetramer of two alpha and two beta chains.</text>
</comment>
<comment type="pathway">
    <text evidence="2 9">Amino-acid biosynthesis; L-tryptophan biosynthesis; L-tryptophan from chorismate: step 5/5.</text>
</comment>
<dbReference type="UniPathway" id="UPA00035">
    <property type="reaction ID" value="UER00044"/>
</dbReference>
<dbReference type="SUPFAM" id="SSF51366">
    <property type="entry name" value="Ribulose-phoshate binding barrel"/>
    <property type="match status" value="1"/>
</dbReference>
<accession>A0A1M6LYR0</accession>
<evidence type="ECO:0000256" key="7">
    <source>
        <dbReference type="ARBA" id="ARBA00023239"/>
    </source>
</evidence>
<evidence type="ECO:0000256" key="8">
    <source>
        <dbReference type="ARBA" id="ARBA00049047"/>
    </source>
</evidence>
<dbReference type="Pfam" id="PF00290">
    <property type="entry name" value="Trp_syntA"/>
    <property type="match status" value="1"/>
</dbReference>
<dbReference type="GO" id="GO:0004834">
    <property type="term" value="F:tryptophan synthase activity"/>
    <property type="evidence" value="ECO:0007669"/>
    <property type="project" value="UniProtKB-UniRule"/>
</dbReference>